<evidence type="ECO:0000256" key="5">
    <source>
        <dbReference type="ARBA" id="ARBA00022467"/>
    </source>
</evidence>
<keyword evidence="9" id="KW-0677">Repeat</keyword>
<dbReference type="FunFam" id="2.30.29.30:FF:000024">
    <property type="entry name" value="Spectrin beta chain"/>
    <property type="match status" value="1"/>
</dbReference>
<keyword evidence="7 18" id="KW-0963">Cytoplasm</keyword>
<dbReference type="InterPro" id="IPR041681">
    <property type="entry name" value="PH_9"/>
</dbReference>
<dbReference type="PROSITE" id="PS50003">
    <property type="entry name" value="PH_DOMAIN"/>
    <property type="match status" value="1"/>
</dbReference>
<evidence type="ECO:0000256" key="3">
    <source>
        <dbReference type="ARBA" id="ARBA00004514"/>
    </source>
</evidence>
<evidence type="ECO:0000313" key="24">
    <source>
        <dbReference type="Proteomes" id="UP000694567"/>
    </source>
</evidence>
<dbReference type="FunFam" id="1.20.58.60:FF:000011">
    <property type="entry name" value="Spectrin beta chain"/>
    <property type="match status" value="1"/>
</dbReference>
<comment type="similarity">
    <text evidence="4 18">Belongs to the spectrin family.</text>
</comment>
<evidence type="ECO:0000256" key="13">
    <source>
        <dbReference type="ARBA" id="ARBA00023180"/>
    </source>
</evidence>
<reference evidence="23" key="2">
    <citation type="submission" date="2025-09" db="UniProtKB">
        <authorList>
            <consortium name="Ensembl"/>
        </authorList>
    </citation>
    <scope>IDENTIFICATION</scope>
</reference>
<dbReference type="GO" id="GO:0003779">
    <property type="term" value="F:actin binding"/>
    <property type="evidence" value="ECO:0007669"/>
    <property type="project" value="UniProtKB-KW"/>
</dbReference>
<feature type="domain" description="Calponin-homology (CH)" evidence="22">
    <location>
        <begin position="160"/>
        <end position="265"/>
    </location>
</feature>
<dbReference type="InterPro" id="IPR036872">
    <property type="entry name" value="CH_dom_sf"/>
</dbReference>
<evidence type="ECO:0000256" key="11">
    <source>
        <dbReference type="ARBA" id="ARBA00022990"/>
    </source>
</evidence>
<dbReference type="InterPro" id="IPR011993">
    <property type="entry name" value="PH-like_dom_sf"/>
</dbReference>
<keyword evidence="14 18" id="KW-0009">Actin-binding</keyword>
<dbReference type="FunFam" id="1.10.418.10:FF:000003">
    <property type="entry name" value="Spectrin beta chain"/>
    <property type="match status" value="1"/>
</dbReference>
<feature type="region of interest" description="Disordered" evidence="20">
    <location>
        <begin position="2075"/>
        <end position="2149"/>
    </location>
</feature>
<dbReference type="Gene3D" id="1.10.418.10">
    <property type="entry name" value="Calponin-like domain"/>
    <property type="match status" value="2"/>
</dbReference>
<keyword evidence="15 18" id="KW-0206">Cytoskeleton</keyword>
<dbReference type="Gene3D" id="2.30.29.30">
    <property type="entry name" value="Pleckstrin-homology domain (PH domain)/Phosphotyrosine-binding domain (PTB)"/>
    <property type="match status" value="1"/>
</dbReference>
<dbReference type="InterPro" id="IPR001605">
    <property type="entry name" value="PH_dom-spectrin-type"/>
</dbReference>
<keyword evidence="19" id="KW-0175">Coiled coil</keyword>
<evidence type="ECO:0000256" key="8">
    <source>
        <dbReference type="ARBA" id="ARBA00022553"/>
    </source>
</evidence>
<dbReference type="GO" id="GO:0021556">
    <property type="term" value="P:central nervous system formation"/>
    <property type="evidence" value="ECO:0007669"/>
    <property type="project" value="UniProtKB-ARBA"/>
</dbReference>
<dbReference type="Proteomes" id="UP000694567">
    <property type="component" value="Unplaced"/>
</dbReference>
<dbReference type="GO" id="GO:0008091">
    <property type="term" value="C:spectrin"/>
    <property type="evidence" value="ECO:0007669"/>
    <property type="project" value="InterPro"/>
</dbReference>
<dbReference type="Ensembl" id="ENSBOBT00000024146.1">
    <property type="protein sequence ID" value="ENSBOBP00000023630.1"/>
    <property type="gene ID" value="ENSBOBG00000011286.1"/>
</dbReference>
<keyword evidence="11" id="KW-0007">Acetylation</keyword>
<feature type="coiled-coil region" evidence="19">
    <location>
        <begin position="18"/>
        <end position="45"/>
    </location>
</feature>
<dbReference type="GO" id="GO:0005200">
    <property type="term" value="F:structural constituent of cytoskeleton"/>
    <property type="evidence" value="ECO:0007669"/>
    <property type="project" value="UniProtKB-UniRule"/>
</dbReference>
<dbReference type="GO" id="GO:0005516">
    <property type="term" value="F:calmodulin binding"/>
    <property type="evidence" value="ECO:0007669"/>
    <property type="project" value="UniProtKB-KW"/>
</dbReference>
<dbReference type="CDD" id="cd10571">
    <property type="entry name" value="PH_beta_spectrin"/>
    <property type="match status" value="1"/>
</dbReference>
<protein>
    <recommendedName>
        <fullName evidence="18">Spectrin beta chain</fullName>
    </recommendedName>
</protein>
<dbReference type="PROSITE" id="PS00019">
    <property type="entry name" value="ACTININ_1"/>
    <property type="match status" value="1"/>
</dbReference>
<dbReference type="InterPro" id="IPR001849">
    <property type="entry name" value="PH_domain"/>
</dbReference>
<dbReference type="PROSITE" id="PS50021">
    <property type="entry name" value="CH"/>
    <property type="match status" value="2"/>
</dbReference>
<proteinExistence type="inferred from homology"/>
<evidence type="ECO:0000256" key="7">
    <source>
        <dbReference type="ARBA" id="ARBA00022490"/>
    </source>
</evidence>
<dbReference type="InterPro" id="IPR016343">
    <property type="entry name" value="Spectrin_bsu"/>
</dbReference>
<dbReference type="GO" id="GO:0005886">
    <property type="term" value="C:plasma membrane"/>
    <property type="evidence" value="ECO:0007669"/>
    <property type="project" value="UniProtKB-SubCell"/>
</dbReference>
<keyword evidence="5 18" id="KW-0117">Actin capping</keyword>
<dbReference type="Pfam" id="PF00435">
    <property type="entry name" value="Spectrin"/>
    <property type="match status" value="17"/>
</dbReference>
<evidence type="ECO:0000256" key="2">
    <source>
        <dbReference type="ARBA" id="ARBA00004413"/>
    </source>
</evidence>
<dbReference type="PIRSF" id="PIRSF002297">
    <property type="entry name" value="Spectrin_beta_subunit"/>
    <property type="match status" value="1"/>
</dbReference>
<dbReference type="SMART" id="SM00150">
    <property type="entry name" value="SPEC"/>
    <property type="match status" value="17"/>
</dbReference>
<comment type="subcellular location">
    <subcellularLocation>
        <location evidence="2">Cell membrane</location>
        <topology evidence="2">Peripheral membrane protein</topology>
        <orientation evidence="2">Cytoplasmic side</orientation>
    </subcellularLocation>
    <subcellularLocation>
        <location evidence="1">Cytoplasm</location>
        <location evidence="1">Cytoskeleton</location>
    </subcellularLocation>
    <subcellularLocation>
        <location evidence="3">Cytoplasm</location>
        <location evidence="3">Cytosol</location>
    </subcellularLocation>
    <subcellularLocation>
        <location evidence="16">Cytoplasm</location>
        <location evidence="16">Myofibril</location>
        <location evidence="16">Sarcomere</location>
        <location evidence="16">M line</location>
    </subcellularLocation>
</comment>
<dbReference type="Pfam" id="PF00307">
    <property type="entry name" value="CH"/>
    <property type="match status" value="2"/>
</dbReference>
<name>A0A8C0FRZ9_BUBBB</name>
<dbReference type="CDD" id="cd00176">
    <property type="entry name" value="SPEC"/>
    <property type="match status" value="9"/>
</dbReference>
<dbReference type="SMART" id="SM00233">
    <property type="entry name" value="PH"/>
    <property type="match status" value="1"/>
</dbReference>
<dbReference type="Gene3D" id="1.20.58.60">
    <property type="match status" value="12"/>
</dbReference>
<evidence type="ECO:0000256" key="16">
    <source>
        <dbReference type="ARBA" id="ARBA00037833"/>
    </source>
</evidence>
<sequence length="2321" mass="269584">MELQKPTSMPGPLSPGYAAQVQYNYNQLEGRFKQLQDEREAVQKKTFTKWVNSHLARVSCRITDLYTDLRDGRMLIKLLEVLSGERLPKPTKGRMRIHCLENVDKALQFLKEQRVHLENMGSHDIVDGNHRLTLGLIWTIILRFQIQDISVETEDNKEKKSAKDALLLWCQMKTAGYPNVNIHNFTTSWRDGMAFNALIHKHRPDLIDFDKLKKSNAHYNLQNAFNLAEQHLGLTKLLDPEDISVDHPDEKSIITYVVTYYHYFSKMKALAVEGKRIGKVLDNAIETEKMIEKYESLASDLLEWIEQTIIILNNRKFANSLVGVQQQLQAFNTYRTVEKPPKFTEKGNLEVLLFTIQSKMRANNQKVYMPREGKLISDINKAWERLEKAEHERELALRNELIRQEKLEQLARRFDRKAAMRETWLSENQRLVSQDNFGFDLPAVEAATKKHEAIETDIAAYEERVQAVVAVAKELETENYHDIKRITARKDNVIRLWEYLLELLRARRQRLEMNLGLQKIFQEMLYIMDWMDEMKVLLLSQDYGKHLLGVEDLLQKHALVEADIAIQAERVRGVNASAQKFATDGEGYKPCDPQVIRDRVAHMEFCYQELCQLAAERRARLEESRRLWKFFWEMAEEEGWIREKEQILSSDDYGKDLTSVVRLLSKHKAFEDEMSGRSGHFQQAIKEGEDMITEEHFGSEKIRERIKDIREQWANLEQLSAIRKKRLEEASLLHQFQADADDIDAWMLDILKIVSSNDVGHDEYSTQSLVKKHKDVAEEIASYRPTIDSLHEQAKALPQEHAGSPDVQGRLSGIEERYKEVAELTRLRKQALQDTLALYKMFSEADACELWIDEKEKWLNNMQIPEKLEDLEVIQHRFESLEPEMNNQASRVAVVNQIARQLMHSGHPSEKEIKAQQDKLNTRWSQFRELVDRKKDALLSALSIQNYHLECNETKSWIREKTKVIESTQDLGNDLAGVMALQRKLTGMERDLVAIEAKLSDLQKEAEKLESEHPDQAQAILSRLAEINDVWEEMKTTLKNREESLGEASKLQQFLRDLDDFQSWLSRTQTAIASEDMPNTLTEAEKLLTQHENIKNEINNYEEDYQKMRDMGEMVTQGQTDAQYMFLRQRLQALDTGWNELHKMWENRQNLLSQSHAYQLFLRDTKQAEAFLNNQEYVLAHTEMPTTLEGAEAAIKKQEDFMTTMDANEEKINAVVETGRRLVSDGNINSDKIQEKVDSIDDRHRKNREAASELLMRLKDNRDLQKFLQDCQELSLWINEKMLTAQDMSYDEARNLHSKWLKHQAFMAELASNKEWLEKIEKEGMQLIAEKPETEAVVKEKLTGLHQMWEELESTTQTKAQRLFDANKAELFTQSCADLDKWLNGLESQIQSDDYGKDLTSVNILLKKQQMLENQMDVRKKEIEELQSQARALSQEGKSTDEVDGKRLTVEKKFLELLEPLNERKANLLASKEIHQFNRDVEDEILWVGERMPIATSTDHGHNLQTVQLLIKKNQTLQKEIQGHQPRIDDIFERSQNIITESSPNAEAIRQRLADLQQLWNLLIEETEKRHKRLEESHRAQQYYFDAAEAEAWMSEQELYMMSEEKAKDEQSAVSMLKKHQILEQAVEDYAETVHQLSKTSRTLVADNHPESERISMRQSKVDKLYAGLKDLAEERRGKLDERHRLFQLNREVDDLEQWIAEREVVAGSHELGQDYEHVTMLQERFREFARDTGNIGQERVDTVNHMADELINSGHSDAATIAEWKDGLNEAWADLLELIDTRTQILAASYELHKFYHDAKEILGRIQDKHKKLPEELGRDQNTVETLQRMHTTFEHDIQALGTQVRQLQEDAARLQAAYAGDKADDIQKRENEVLEAWKALLDACEGRRVRLVDTGDKFRFFSMVRDLMLWMEDVIRQIEAQEKPRDVSSVELLMNNHQGIKAEIDARNDSFTTCIELGKSLLARKHYASEEIKEKLLQLTEKRKEMIDKWEDRWEWLRLILEVHQFSRDASVAEAWLLGQEPYLSSREIGQSVDEVEKLIKRHEAFEKSAATWDERFAALERLTTLELLEVRRQQEEEERKRQPPTPEPSPKVAEDVAETTETNEMVNGAAEQRTSSKESSPVPSPTADRRAKTAIQAQTAATLPAKTQEIPSAQMEGFLHRKHEWETHSKKASSRSWHNVYCVINNQEMGFYKDSKAAASGIPYHSEIPVSLKEAVCEIAVDYKKKKHVFKLRLTDGNEYLFQAKDDEEMNTWIQAITSAISLDKIEVSPTTQSTPASSRAQTLPASVTITSESSPGKREKDKEKDKEKRFSLFGKKK</sequence>
<feature type="compositionally biased region" description="Low complexity" evidence="20">
    <location>
        <begin position="2136"/>
        <end position="2148"/>
    </location>
</feature>
<feature type="coiled-coil region" evidence="19">
    <location>
        <begin position="978"/>
        <end position="1019"/>
    </location>
</feature>
<dbReference type="FunFam" id="1.10.418.10:FF:000004">
    <property type="entry name" value="Spectrin beta chain"/>
    <property type="match status" value="1"/>
</dbReference>
<dbReference type="PROSITE" id="PS00020">
    <property type="entry name" value="ACTININ_2"/>
    <property type="match status" value="1"/>
</dbReference>
<dbReference type="FunFam" id="1.20.58.60:FF:000018">
    <property type="entry name" value="Spectrin beta chain"/>
    <property type="match status" value="1"/>
</dbReference>
<feature type="coiled-coil region" evidence="19">
    <location>
        <begin position="1839"/>
        <end position="1866"/>
    </location>
</feature>
<dbReference type="SUPFAM" id="SSF46966">
    <property type="entry name" value="Spectrin repeat"/>
    <property type="match status" value="13"/>
</dbReference>
<dbReference type="SUPFAM" id="SSF47576">
    <property type="entry name" value="Calponin-homology domain, CH-domain"/>
    <property type="match status" value="1"/>
</dbReference>
<dbReference type="InterPro" id="IPR001715">
    <property type="entry name" value="CH_dom"/>
</dbReference>
<feature type="region of interest" description="Disordered" evidence="20">
    <location>
        <begin position="2272"/>
        <end position="2321"/>
    </location>
</feature>
<keyword evidence="13" id="KW-0325">Glycoprotein</keyword>
<feature type="compositionally biased region" description="Polar residues" evidence="20">
    <location>
        <begin position="2272"/>
        <end position="2298"/>
    </location>
</feature>
<comment type="function">
    <text evidence="17">Fodrin, which seems to be involved in secretion, interacts with calmodulin in a calcium-dependent manner and is thus candidate for the calcium-dependent movement of the cytoskeleton at the membrane. Plays a critical role in central nervous system development and function.</text>
</comment>
<dbReference type="GO" id="GO:0051693">
    <property type="term" value="P:actin filament capping"/>
    <property type="evidence" value="ECO:0007669"/>
    <property type="project" value="UniProtKB-UniRule"/>
</dbReference>
<evidence type="ECO:0000256" key="14">
    <source>
        <dbReference type="ARBA" id="ARBA00023203"/>
    </source>
</evidence>
<evidence type="ECO:0000313" key="23">
    <source>
        <dbReference type="Ensembl" id="ENSBOBP00000023630.1"/>
    </source>
</evidence>
<dbReference type="PANTHER" id="PTHR11915">
    <property type="entry name" value="SPECTRIN/FILAMIN RELATED CYTOSKELETAL PROTEIN"/>
    <property type="match status" value="1"/>
</dbReference>
<evidence type="ECO:0000256" key="20">
    <source>
        <dbReference type="SAM" id="MobiDB-lite"/>
    </source>
</evidence>
<dbReference type="FunFam" id="1.20.58.60:FF:000028">
    <property type="entry name" value="Spectrin beta chain"/>
    <property type="match status" value="1"/>
</dbReference>
<evidence type="ECO:0000259" key="21">
    <source>
        <dbReference type="PROSITE" id="PS50003"/>
    </source>
</evidence>
<feature type="domain" description="Calponin-homology (CH)" evidence="22">
    <location>
        <begin position="41"/>
        <end position="145"/>
    </location>
</feature>
<evidence type="ECO:0000256" key="19">
    <source>
        <dbReference type="SAM" id="Coils"/>
    </source>
</evidence>
<evidence type="ECO:0000256" key="4">
    <source>
        <dbReference type="ARBA" id="ARBA00006826"/>
    </source>
</evidence>
<dbReference type="SUPFAM" id="SSF50729">
    <property type="entry name" value="PH domain-like"/>
    <property type="match status" value="1"/>
</dbReference>
<evidence type="ECO:0000256" key="17">
    <source>
        <dbReference type="ARBA" id="ARBA00053223"/>
    </source>
</evidence>
<keyword evidence="12" id="KW-0472">Membrane</keyword>
<keyword evidence="24" id="KW-1185">Reference proteome</keyword>
<dbReference type="Pfam" id="PF15410">
    <property type="entry name" value="PH_9"/>
    <property type="match status" value="1"/>
</dbReference>
<evidence type="ECO:0000256" key="1">
    <source>
        <dbReference type="ARBA" id="ARBA00004245"/>
    </source>
</evidence>
<keyword evidence="8" id="KW-0597">Phosphoprotein</keyword>
<evidence type="ECO:0000256" key="10">
    <source>
        <dbReference type="ARBA" id="ARBA00022860"/>
    </source>
</evidence>
<feature type="coiled-coil region" evidence="19">
    <location>
        <begin position="1409"/>
        <end position="1436"/>
    </location>
</feature>
<reference evidence="23" key="1">
    <citation type="submission" date="2025-08" db="UniProtKB">
        <authorList>
            <consortium name="Ensembl"/>
        </authorList>
    </citation>
    <scope>IDENTIFICATION</scope>
</reference>
<dbReference type="FunFam" id="1.20.58.60:FF:000083">
    <property type="entry name" value="Spectrin beta chain"/>
    <property type="match status" value="1"/>
</dbReference>
<dbReference type="InterPro" id="IPR002017">
    <property type="entry name" value="Spectrin_repeat"/>
</dbReference>
<feature type="compositionally biased region" description="Basic and acidic residues" evidence="20">
    <location>
        <begin position="2075"/>
        <end position="2084"/>
    </location>
</feature>
<dbReference type="FunFam" id="1.20.58.60:FF:000033">
    <property type="entry name" value="Spectrin beta chain"/>
    <property type="match status" value="1"/>
</dbReference>
<evidence type="ECO:0000256" key="6">
    <source>
        <dbReference type="ARBA" id="ARBA00022475"/>
    </source>
</evidence>
<feature type="domain" description="PH" evidence="21">
    <location>
        <begin position="2155"/>
        <end position="2265"/>
    </location>
</feature>
<organism evidence="23 24">
    <name type="scientific">Bubo bubo</name>
    <name type="common">Eurasian eagle-owl</name>
    <name type="synonym">Strix bubo</name>
    <dbReference type="NCBI Taxonomy" id="30461"/>
    <lineage>
        <taxon>Eukaryota</taxon>
        <taxon>Metazoa</taxon>
        <taxon>Chordata</taxon>
        <taxon>Craniata</taxon>
        <taxon>Vertebrata</taxon>
        <taxon>Euteleostomi</taxon>
        <taxon>Archelosauria</taxon>
        <taxon>Archosauria</taxon>
        <taxon>Dinosauria</taxon>
        <taxon>Saurischia</taxon>
        <taxon>Theropoda</taxon>
        <taxon>Coelurosauria</taxon>
        <taxon>Aves</taxon>
        <taxon>Neognathae</taxon>
        <taxon>Neoaves</taxon>
        <taxon>Telluraves</taxon>
        <taxon>Strigiformes</taxon>
        <taxon>Strigidae</taxon>
        <taxon>Bubo</taxon>
    </lineage>
</organism>
<evidence type="ECO:0000256" key="12">
    <source>
        <dbReference type="ARBA" id="ARBA00023136"/>
    </source>
</evidence>
<keyword evidence="6" id="KW-1003">Cell membrane</keyword>
<dbReference type="CDD" id="cd21246">
    <property type="entry name" value="CH_SPTB-like_rpt1"/>
    <property type="match status" value="1"/>
</dbReference>
<evidence type="ECO:0000259" key="22">
    <source>
        <dbReference type="PROSITE" id="PS50021"/>
    </source>
</evidence>
<feature type="coiled-coil region" evidence="19">
    <location>
        <begin position="444"/>
        <end position="478"/>
    </location>
</feature>
<dbReference type="FunFam" id="1.20.58.60:FF:000019">
    <property type="entry name" value="Spectrin beta chain"/>
    <property type="match status" value="1"/>
</dbReference>
<dbReference type="GO" id="GO:0005634">
    <property type="term" value="C:nucleus"/>
    <property type="evidence" value="ECO:0007669"/>
    <property type="project" value="UniProtKB-ARBA"/>
</dbReference>
<feature type="compositionally biased region" description="Basic and acidic residues" evidence="20">
    <location>
        <begin position="2299"/>
        <end position="2314"/>
    </location>
</feature>
<dbReference type="PRINTS" id="PR00683">
    <property type="entry name" value="SPECTRINPH"/>
</dbReference>
<dbReference type="FunFam" id="1.20.58.60:FF:000105">
    <property type="entry name" value="Spectrin beta chain"/>
    <property type="match status" value="1"/>
</dbReference>
<evidence type="ECO:0000256" key="15">
    <source>
        <dbReference type="ARBA" id="ARBA00023212"/>
    </source>
</evidence>
<accession>A0A8C0FRZ9</accession>
<keyword evidence="10" id="KW-0112">Calmodulin-binding</keyword>
<dbReference type="GO" id="GO:0005543">
    <property type="term" value="F:phospholipid binding"/>
    <property type="evidence" value="ECO:0007669"/>
    <property type="project" value="InterPro"/>
</dbReference>
<dbReference type="FunFam" id="1.20.58.60:FF:000158">
    <property type="entry name" value="Spectrin beta chain"/>
    <property type="match status" value="1"/>
</dbReference>
<dbReference type="GO" id="GO:0031430">
    <property type="term" value="C:M band"/>
    <property type="evidence" value="ECO:0007669"/>
    <property type="project" value="UniProtKB-SubCell"/>
</dbReference>
<dbReference type="FunFam" id="1.20.58.60:FF:000059">
    <property type="entry name" value="Spectrin beta chain"/>
    <property type="match status" value="1"/>
</dbReference>
<dbReference type="FunFam" id="1.20.58.60:FF:000153">
    <property type="entry name" value="Spectrin beta chain"/>
    <property type="match status" value="1"/>
</dbReference>
<evidence type="ECO:0000256" key="18">
    <source>
        <dbReference type="PIRNR" id="PIRNR002297"/>
    </source>
</evidence>
<dbReference type="GO" id="GO:0072659">
    <property type="term" value="P:protein localization to plasma membrane"/>
    <property type="evidence" value="ECO:0007669"/>
    <property type="project" value="UniProtKB-ARBA"/>
</dbReference>
<dbReference type="InterPro" id="IPR001589">
    <property type="entry name" value="Actinin_actin-bd_CS"/>
</dbReference>
<dbReference type="FunFam" id="1.20.58.60:FF:000099">
    <property type="entry name" value="Spectrin beta chain"/>
    <property type="match status" value="1"/>
</dbReference>
<dbReference type="InterPro" id="IPR018159">
    <property type="entry name" value="Spectrin/alpha-actinin"/>
</dbReference>
<feature type="coiled-coil region" evidence="19">
    <location>
        <begin position="1084"/>
        <end position="1111"/>
    </location>
</feature>
<dbReference type="GO" id="GO:0005829">
    <property type="term" value="C:cytosol"/>
    <property type="evidence" value="ECO:0007669"/>
    <property type="project" value="UniProtKB-SubCell"/>
</dbReference>
<dbReference type="SMART" id="SM00033">
    <property type="entry name" value="CH"/>
    <property type="match status" value="2"/>
</dbReference>
<dbReference type="CDD" id="cd21248">
    <property type="entry name" value="CH_SPTB_like_rpt2"/>
    <property type="match status" value="1"/>
</dbReference>
<evidence type="ECO:0000256" key="9">
    <source>
        <dbReference type="ARBA" id="ARBA00022737"/>
    </source>
</evidence>